<accession>A0ABQ4XLL1</accession>
<organism evidence="1 2">
    <name type="scientific">Tanacetum coccineum</name>
    <dbReference type="NCBI Taxonomy" id="301880"/>
    <lineage>
        <taxon>Eukaryota</taxon>
        <taxon>Viridiplantae</taxon>
        <taxon>Streptophyta</taxon>
        <taxon>Embryophyta</taxon>
        <taxon>Tracheophyta</taxon>
        <taxon>Spermatophyta</taxon>
        <taxon>Magnoliopsida</taxon>
        <taxon>eudicotyledons</taxon>
        <taxon>Gunneridae</taxon>
        <taxon>Pentapetalae</taxon>
        <taxon>asterids</taxon>
        <taxon>campanulids</taxon>
        <taxon>Asterales</taxon>
        <taxon>Asteraceae</taxon>
        <taxon>Asteroideae</taxon>
        <taxon>Anthemideae</taxon>
        <taxon>Anthemidinae</taxon>
        <taxon>Tanacetum</taxon>
    </lineage>
</organism>
<dbReference type="Proteomes" id="UP001151760">
    <property type="component" value="Unassembled WGS sequence"/>
</dbReference>
<proteinExistence type="predicted"/>
<gene>
    <name evidence="1" type="ORF">Tco_0680387</name>
</gene>
<sequence length="200" mass="23729">MYTNYEPIMLKDVEDLHAEREDLHAKREEKIRRDLNFSSRALSFLVYLPQAKRQKRTNINHDHYGAHDRLVAAYFSDNPMFLASRFEEKFRMSRKLFTIIVEEVTIHCAYFREEQDCTGRLGIFPLLKCTSIIHQLAYGTVPDAIYEYFHMGHATSRLSLEHFCTYVMNIFGRVFLRKPTISDVEKLYGRHKKYTGCREC</sequence>
<reference evidence="1" key="2">
    <citation type="submission" date="2022-01" db="EMBL/GenBank/DDBJ databases">
        <authorList>
            <person name="Yamashiro T."/>
            <person name="Shiraishi A."/>
            <person name="Satake H."/>
            <person name="Nakayama K."/>
        </authorList>
    </citation>
    <scope>NUCLEOTIDE SEQUENCE</scope>
</reference>
<evidence type="ECO:0000313" key="2">
    <source>
        <dbReference type="Proteomes" id="UP001151760"/>
    </source>
</evidence>
<reference evidence="1" key="1">
    <citation type="journal article" date="2022" name="Int. J. Mol. Sci.">
        <title>Draft Genome of Tanacetum Coccineum: Genomic Comparison of Closely Related Tanacetum-Family Plants.</title>
        <authorList>
            <person name="Yamashiro T."/>
            <person name="Shiraishi A."/>
            <person name="Nakayama K."/>
            <person name="Satake H."/>
        </authorList>
    </citation>
    <scope>NUCLEOTIDE SEQUENCE</scope>
</reference>
<evidence type="ECO:0000313" key="1">
    <source>
        <dbReference type="EMBL" id="GJS65823.1"/>
    </source>
</evidence>
<keyword evidence="2" id="KW-1185">Reference proteome</keyword>
<protein>
    <recommendedName>
        <fullName evidence="3">Transposase</fullName>
    </recommendedName>
</protein>
<evidence type="ECO:0008006" key="3">
    <source>
        <dbReference type="Google" id="ProtNLM"/>
    </source>
</evidence>
<dbReference type="EMBL" id="BQNB010009606">
    <property type="protein sequence ID" value="GJS65823.1"/>
    <property type="molecule type" value="Genomic_DNA"/>
</dbReference>
<comment type="caution">
    <text evidence="1">The sequence shown here is derived from an EMBL/GenBank/DDBJ whole genome shotgun (WGS) entry which is preliminary data.</text>
</comment>
<dbReference type="PANTHER" id="PTHR47150:SF5">
    <property type="entry name" value="OS07G0546750 PROTEIN"/>
    <property type="match status" value="1"/>
</dbReference>
<dbReference type="PANTHER" id="PTHR47150">
    <property type="entry name" value="OS12G0169200 PROTEIN"/>
    <property type="match status" value="1"/>
</dbReference>
<name>A0ABQ4XLL1_9ASTR</name>